<protein>
    <submittedName>
        <fullName evidence="1">Uncharacterized protein</fullName>
    </submittedName>
</protein>
<sequence length="70" mass="7999">MKYFQCDLSQGTTRTTAYIEERGAIVGKSVEIKEDGFTGRWTVDQVGSTGIDESALREKQRKDRHFNQDI</sequence>
<dbReference type="Proteomes" id="UP000221947">
    <property type="component" value="Segment"/>
</dbReference>
<reference evidence="1 2" key="1">
    <citation type="submission" date="2015-04" db="EMBL/GenBank/DDBJ databases">
        <authorList>
            <person name="Schouten J.T."/>
            <person name="Crockett J.T."/>
            <person name="Hodson T.S."/>
            <person name="Hyde J.R."/>
            <person name="Smith T.A."/>
            <person name="Merrill B.D."/>
            <person name="Crook M.B."/>
            <person name="Griffitts J.S."/>
            <person name="Burnett S.H."/>
            <person name="Grose J.H."/>
            <person name="Breakwell D.P."/>
        </authorList>
    </citation>
    <scope>NUCLEOTIDE SEQUENCE [LARGE SCALE GENOMIC DNA]</scope>
</reference>
<keyword evidence="2" id="KW-1185">Reference proteome</keyword>
<organism evidence="1 2">
    <name type="scientific">Sinorhizobium phage phiM7</name>
    <dbReference type="NCBI Taxonomy" id="1647403"/>
    <lineage>
        <taxon>Viruses</taxon>
        <taxon>Duplodnaviria</taxon>
        <taxon>Heunggongvirae</taxon>
        <taxon>Uroviricota</taxon>
        <taxon>Caudoviricetes</taxon>
        <taxon>Emdodecavirus</taxon>
        <taxon>Emdodecavirus M7</taxon>
    </lineage>
</organism>
<proteinExistence type="predicted"/>
<accession>A0A0F6SIM2</accession>
<evidence type="ECO:0000313" key="1">
    <source>
        <dbReference type="EMBL" id="AKF12698.1"/>
    </source>
</evidence>
<name>A0A0F6SIM2_9CAUD</name>
<dbReference type="EMBL" id="KR052480">
    <property type="protein sequence ID" value="AKF12698.1"/>
    <property type="molecule type" value="Genomic_DNA"/>
</dbReference>
<evidence type="ECO:0000313" key="2">
    <source>
        <dbReference type="Proteomes" id="UP000221947"/>
    </source>
</evidence>
<gene>
    <name evidence="1" type="ORF">PHIM7_152</name>
</gene>